<dbReference type="InterPro" id="IPR043128">
    <property type="entry name" value="Rev_trsase/Diguanyl_cyclase"/>
</dbReference>
<dbReference type="GO" id="GO:0071897">
    <property type="term" value="P:DNA biosynthetic process"/>
    <property type="evidence" value="ECO:0007669"/>
    <property type="project" value="UniProtKB-ARBA"/>
</dbReference>
<evidence type="ECO:0008006" key="3">
    <source>
        <dbReference type="Google" id="ProtNLM"/>
    </source>
</evidence>
<comment type="caution">
    <text evidence="1">The sequence shown here is derived from an EMBL/GenBank/DDBJ whole genome shotgun (WGS) entry which is preliminary data.</text>
</comment>
<dbReference type="OrthoDB" id="6418967at2759"/>
<name>A0A4Y2ACV1_ARAVE</name>
<reference evidence="1 2" key="1">
    <citation type="journal article" date="2019" name="Sci. Rep.">
        <title>Orb-weaving spider Araneus ventricosus genome elucidates the spidroin gene catalogue.</title>
        <authorList>
            <person name="Kono N."/>
            <person name="Nakamura H."/>
            <person name="Ohtoshi R."/>
            <person name="Moran D.A.P."/>
            <person name="Shinohara A."/>
            <person name="Yoshida Y."/>
            <person name="Fujiwara M."/>
            <person name="Mori M."/>
            <person name="Tomita M."/>
            <person name="Arakawa K."/>
        </authorList>
    </citation>
    <scope>NUCLEOTIDE SEQUENCE [LARGE SCALE GENOMIC DNA]</scope>
</reference>
<evidence type="ECO:0000313" key="2">
    <source>
        <dbReference type="Proteomes" id="UP000499080"/>
    </source>
</evidence>
<gene>
    <name evidence="1" type="ORF">AVEN_152907_1</name>
</gene>
<accession>A0A4Y2ACV1</accession>
<protein>
    <recommendedName>
        <fullName evidence="3">Reverse transcriptase domain-containing protein</fullName>
    </recommendedName>
</protein>
<dbReference type="Proteomes" id="UP000499080">
    <property type="component" value="Unassembled WGS sequence"/>
</dbReference>
<dbReference type="Gene3D" id="3.30.70.270">
    <property type="match status" value="1"/>
</dbReference>
<keyword evidence="2" id="KW-1185">Reference proteome</keyword>
<proteinExistence type="predicted"/>
<dbReference type="EMBL" id="BGPR01000013">
    <property type="protein sequence ID" value="GBL77683.1"/>
    <property type="molecule type" value="Genomic_DNA"/>
</dbReference>
<organism evidence="1 2">
    <name type="scientific">Araneus ventricosus</name>
    <name type="common">Orbweaver spider</name>
    <name type="synonym">Epeira ventricosa</name>
    <dbReference type="NCBI Taxonomy" id="182803"/>
    <lineage>
        <taxon>Eukaryota</taxon>
        <taxon>Metazoa</taxon>
        <taxon>Ecdysozoa</taxon>
        <taxon>Arthropoda</taxon>
        <taxon>Chelicerata</taxon>
        <taxon>Arachnida</taxon>
        <taxon>Araneae</taxon>
        <taxon>Araneomorphae</taxon>
        <taxon>Entelegynae</taxon>
        <taxon>Araneoidea</taxon>
        <taxon>Araneidae</taxon>
        <taxon>Araneus</taxon>
    </lineage>
</organism>
<dbReference type="AlphaFoldDB" id="A0A4Y2ACV1"/>
<dbReference type="InterPro" id="IPR043502">
    <property type="entry name" value="DNA/RNA_pol_sf"/>
</dbReference>
<dbReference type="SUPFAM" id="SSF56672">
    <property type="entry name" value="DNA/RNA polymerases"/>
    <property type="match status" value="1"/>
</dbReference>
<sequence length="189" mass="21354">MNRHKVFEDISAADDFLQFFRSNSPSIVPRYRRQSQSPYAAPAILHVAPNEEINSGDLCRRATFERDDGHGITRPQVNICLCYLDDIIVYAPNFQEHKRRLRKVLKCIQEAFNASSTNALFAGKKKLTIHLSPSWMNMESIQIPQKTAAVTKFPVPENVSDVQSFLACARIIGGLSKLCMISQSSCMIY</sequence>
<evidence type="ECO:0000313" key="1">
    <source>
        <dbReference type="EMBL" id="GBL77683.1"/>
    </source>
</evidence>